<dbReference type="Pfam" id="PF25482">
    <property type="entry name" value="DUF7905"/>
    <property type="match status" value="1"/>
</dbReference>
<evidence type="ECO:0000256" key="1">
    <source>
        <dbReference type="SAM" id="MobiDB-lite"/>
    </source>
</evidence>
<evidence type="ECO:0000313" key="4">
    <source>
        <dbReference type="RefSeq" id="XP_033460817.1"/>
    </source>
</evidence>
<proteinExistence type="predicted"/>
<reference evidence="4" key="3">
    <citation type="submission" date="2025-08" db="UniProtKB">
        <authorList>
            <consortium name="RefSeq"/>
        </authorList>
    </citation>
    <scope>IDENTIFICATION</scope>
    <source>
        <strain evidence="4">CBS 342.82</strain>
    </source>
</reference>
<feature type="region of interest" description="Disordered" evidence="1">
    <location>
        <begin position="32"/>
        <end position="94"/>
    </location>
</feature>
<dbReference type="OrthoDB" id="4739136at2759"/>
<feature type="compositionally biased region" description="Polar residues" evidence="1">
    <location>
        <begin position="79"/>
        <end position="94"/>
    </location>
</feature>
<dbReference type="RefSeq" id="XP_033460817.1">
    <property type="nucleotide sequence ID" value="XM_033603102.1"/>
</dbReference>
<dbReference type="GeneID" id="54360902"/>
<reference evidence="4" key="1">
    <citation type="submission" date="2020-01" db="EMBL/GenBank/DDBJ databases">
        <authorList>
            <consortium name="DOE Joint Genome Institute"/>
            <person name="Haridas S."/>
            <person name="Albert R."/>
            <person name="Binder M."/>
            <person name="Bloem J."/>
            <person name="Labutti K."/>
            <person name="Salamov A."/>
            <person name="Andreopoulos B."/>
            <person name="Baker S.E."/>
            <person name="Barry K."/>
            <person name="Bills G."/>
            <person name="Bluhm B.H."/>
            <person name="Cannon C."/>
            <person name="Castanera R."/>
            <person name="Culley D.E."/>
            <person name="Daum C."/>
            <person name="Ezra D."/>
            <person name="Gonzalez J.B."/>
            <person name="Henrissat B."/>
            <person name="Kuo A."/>
            <person name="Liang C."/>
            <person name="Lipzen A."/>
            <person name="Lutzoni F."/>
            <person name="Magnuson J."/>
            <person name="Mondo S."/>
            <person name="Nolan M."/>
            <person name="Ohm R."/>
            <person name="Pangilinan J."/>
            <person name="Park H.-J."/>
            <person name="Ramirez L."/>
            <person name="Alfaro M."/>
            <person name="Sun H."/>
            <person name="Tritt A."/>
            <person name="Yoshinaga Y."/>
            <person name="Zwiers L.-H."/>
            <person name="Turgeon B.G."/>
            <person name="Goodwin S.B."/>
            <person name="Spatafora J.W."/>
            <person name="Crous P.W."/>
            <person name="Grigoriev I.V."/>
        </authorList>
    </citation>
    <scope>NUCLEOTIDE SEQUENCE</scope>
    <source>
        <strain evidence="4">CBS 342.82</strain>
    </source>
</reference>
<dbReference type="AlphaFoldDB" id="A0A6J3M6T4"/>
<keyword evidence="3" id="KW-1185">Reference proteome</keyword>
<gene>
    <name evidence="4" type="ORF">K489DRAFT_370097</name>
</gene>
<accession>A0A6J3M6T4</accession>
<organism evidence="4">
    <name type="scientific">Dissoconium aciculare CBS 342.82</name>
    <dbReference type="NCBI Taxonomy" id="1314786"/>
    <lineage>
        <taxon>Eukaryota</taxon>
        <taxon>Fungi</taxon>
        <taxon>Dikarya</taxon>
        <taxon>Ascomycota</taxon>
        <taxon>Pezizomycotina</taxon>
        <taxon>Dothideomycetes</taxon>
        <taxon>Dothideomycetidae</taxon>
        <taxon>Mycosphaerellales</taxon>
        <taxon>Dissoconiaceae</taxon>
        <taxon>Dissoconium</taxon>
    </lineage>
</organism>
<dbReference type="InterPro" id="IPR057227">
    <property type="entry name" value="DUF7905"/>
</dbReference>
<reference evidence="4" key="2">
    <citation type="submission" date="2020-04" db="EMBL/GenBank/DDBJ databases">
        <authorList>
            <consortium name="NCBI Genome Project"/>
        </authorList>
    </citation>
    <scope>NUCLEOTIDE SEQUENCE</scope>
    <source>
        <strain evidence="4">CBS 342.82</strain>
    </source>
</reference>
<name>A0A6J3M6T4_9PEZI</name>
<sequence length="730" mass="83329">MSNHEWTNAATWDATIRAHTNIEQTNEADEWKIVTGSRPRGSRTNAQPVPHSGSRKGVPASSRNTPILYSRKKQPADRGQSQAPAGRQISRQQRVQSGIIEQDLILLDDPVATAETEWRLRKAPVARINLPIDIALRDKKYEELAREQGTFIHTLTDCRPGNRHVEFGIWGDPSKAAAARQRILHLINASTRPSRDPRRAGSGALSFSKIASLTPELRVESENNWRRDVQKEKFRQHPPLDMAHDSIGHFHWPNDGDLRPDEVMGKTYEALDPIRMECKCYIVWIDDTSTFGVMGDLEQVKRALHRIRMAYFQIAAQSVIPVHLHVLRVQEGARLSLRVKREPYRGQTSLVSNGDMLPPYLVAPQARGRYCSEEKLQTVRKQAGIHELQIKHIMTGLRQLHYYRGQIKLRFRLGRLMLEQAWLPKSKNSYSLEEYLTMTKESQFKARVTDEIGDWMLESKLLEVMLRANHLLMPPGSLHKSLSEVRPTYHARFTFQDKAGDLCLCMSWSEHFDNQRKTSSVSSGSVTWTRLPVGASRPSMLMNMSLLDLKSGLAWAIELTGSRAVDEKRLPPKLANFPNEVSIDAQIMSSARETDQRFLRYPVISGLKHVRQMITYEFDITRTEYTLDVTKFNDTMYDASQPLQTPTLSKDAWSLSLDCVAWKTNFAMNESLPIGERADWDDDFSKWFAKDMGTADDDDDDDDEEEPDGFLQLLAKLNEIEALVRDGNVE</sequence>
<feature type="domain" description="DUF7905" evidence="2">
    <location>
        <begin position="391"/>
        <end position="691"/>
    </location>
</feature>
<evidence type="ECO:0000259" key="2">
    <source>
        <dbReference type="Pfam" id="PF25482"/>
    </source>
</evidence>
<protein>
    <recommendedName>
        <fullName evidence="2">DUF7905 domain-containing protein</fullName>
    </recommendedName>
</protein>
<dbReference type="Proteomes" id="UP000504637">
    <property type="component" value="Unplaced"/>
</dbReference>
<evidence type="ECO:0000313" key="3">
    <source>
        <dbReference type="Proteomes" id="UP000504637"/>
    </source>
</evidence>